<feature type="transmembrane region" description="Helical" evidence="9">
    <location>
        <begin position="15"/>
        <end position="43"/>
    </location>
</feature>
<comment type="similarity">
    <text evidence="8">Belongs to the TsuA/YedE (TC 9.B.102) family.</text>
</comment>
<accession>A0A0T5NTM8</accession>
<keyword evidence="7 9" id="KW-0472">Membrane</keyword>
<keyword evidence="5 9" id="KW-0812">Transmembrane</keyword>
<evidence type="ECO:0000256" key="8">
    <source>
        <dbReference type="ARBA" id="ARBA00035655"/>
    </source>
</evidence>
<evidence type="ECO:0000256" key="4">
    <source>
        <dbReference type="ARBA" id="ARBA00022519"/>
    </source>
</evidence>
<evidence type="ECO:0000256" key="9">
    <source>
        <dbReference type="SAM" id="Phobius"/>
    </source>
</evidence>
<evidence type="ECO:0000256" key="2">
    <source>
        <dbReference type="ARBA" id="ARBA00022448"/>
    </source>
</evidence>
<name>A0A0T5NTM8_9RHOB</name>
<evidence type="ECO:0000256" key="5">
    <source>
        <dbReference type="ARBA" id="ARBA00022692"/>
    </source>
</evidence>
<reference evidence="10 11" key="1">
    <citation type="submission" date="2015-04" db="EMBL/GenBank/DDBJ databases">
        <title>The draft genome sequence of Roseovarius sp.R12b.</title>
        <authorList>
            <person name="Li G."/>
            <person name="Lai Q."/>
            <person name="Shao Z."/>
            <person name="Yan P."/>
        </authorList>
    </citation>
    <scope>NUCLEOTIDE SEQUENCE [LARGE SCALE GENOMIC DNA]</scope>
    <source>
        <strain evidence="10 11">R12B</strain>
    </source>
</reference>
<evidence type="ECO:0000313" key="10">
    <source>
        <dbReference type="EMBL" id="KRS12209.1"/>
    </source>
</evidence>
<dbReference type="EMBL" id="LAXJ01000012">
    <property type="protein sequence ID" value="KRS12209.1"/>
    <property type="molecule type" value="Genomic_DNA"/>
</dbReference>
<proteinExistence type="inferred from homology"/>
<keyword evidence="4" id="KW-0997">Cell inner membrane</keyword>
<organism evidence="10 11">
    <name type="scientific">Roseovarius atlanticus</name>
    <dbReference type="NCBI Taxonomy" id="1641875"/>
    <lineage>
        <taxon>Bacteria</taxon>
        <taxon>Pseudomonadati</taxon>
        <taxon>Pseudomonadota</taxon>
        <taxon>Alphaproteobacteria</taxon>
        <taxon>Rhodobacterales</taxon>
        <taxon>Roseobacteraceae</taxon>
        <taxon>Roseovarius</taxon>
    </lineage>
</organism>
<dbReference type="RefSeq" id="WP_057794085.1">
    <property type="nucleotide sequence ID" value="NZ_LAXJ01000012.1"/>
</dbReference>
<dbReference type="STRING" id="1641875.XM53_13180"/>
<keyword evidence="3" id="KW-1003">Cell membrane</keyword>
<evidence type="ECO:0000256" key="1">
    <source>
        <dbReference type="ARBA" id="ARBA00004429"/>
    </source>
</evidence>
<dbReference type="PANTHER" id="PTHR30574">
    <property type="entry name" value="INNER MEMBRANE PROTEIN YEDE"/>
    <property type="match status" value="1"/>
</dbReference>
<evidence type="ECO:0000256" key="6">
    <source>
        <dbReference type="ARBA" id="ARBA00022989"/>
    </source>
</evidence>
<comment type="caution">
    <text evidence="10">The sequence shown here is derived from an EMBL/GenBank/DDBJ whole genome shotgun (WGS) entry which is preliminary data.</text>
</comment>
<protein>
    <submittedName>
        <fullName evidence="10">Membrane protein</fullName>
    </submittedName>
</protein>
<evidence type="ECO:0000256" key="3">
    <source>
        <dbReference type="ARBA" id="ARBA00022475"/>
    </source>
</evidence>
<dbReference type="OrthoDB" id="9814020at2"/>
<dbReference type="PANTHER" id="PTHR30574:SF1">
    <property type="entry name" value="SULPHUR TRANSPORT DOMAIN-CONTAINING PROTEIN"/>
    <property type="match status" value="1"/>
</dbReference>
<evidence type="ECO:0000256" key="7">
    <source>
        <dbReference type="ARBA" id="ARBA00023136"/>
    </source>
</evidence>
<keyword evidence="6 9" id="KW-1133">Transmembrane helix</keyword>
<feature type="transmembrane region" description="Helical" evidence="9">
    <location>
        <begin position="55"/>
        <end position="74"/>
    </location>
</feature>
<dbReference type="Proteomes" id="UP000051295">
    <property type="component" value="Unassembled WGS sequence"/>
</dbReference>
<feature type="transmembrane region" description="Helical" evidence="9">
    <location>
        <begin position="120"/>
        <end position="141"/>
    </location>
</feature>
<dbReference type="GO" id="GO:0005886">
    <property type="term" value="C:plasma membrane"/>
    <property type="evidence" value="ECO:0007669"/>
    <property type="project" value="UniProtKB-SubCell"/>
</dbReference>
<dbReference type="AlphaFoldDB" id="A0A0T5NTM8"/>
<gene>
    <name evidence="10" type="ORF">XM53_13180</name>
</gene>
<sequence length="143" mass="14616">METAFTPFASLAGGALIGLAAVLLMLGLGRIFGATGILSGFVFAEGREEVSWRAALILGMVLVPGLMFLVTGRWPRIDVPVSPAMIVIGGIVVGFGASLGSGCTSGHGVCGLSRLSRRSIVAVPVFIGTAAITVFIIRHMMGG</sequence>
<feature type="transmembrane region" description="Helical" evidence="9">
    <location>
        <begin position="80"/>
        <end position="99"/>
    </location>
</feature>
<keyword evidence="11" id="KW-1185">Reference proteome</keyword>
<comment type="subcellular location">
    <subcellularLocation>
        <location evidence="1">Cell inner membrane</location>
        <topology evidence="1">Multi-pass membrane protein</topology>
    </subcellularLocation>
</comment>
<keyword evidence="2" id="KW-0813">Transport</keyword>
<dbReference type="PATRIC" id="fig|1641875.4.peg.428"/>
<dbReference type="InterPro" id="IPR007272">
    <property type="entry name" value="Sulf_transp_TsuA/YedE"/>
</dbReference>
<dbReference type="Pfam" id="PF04143">
    <property type="entry name" value="Sulf_transp"/>
    <property type="match status" value="1"/>
</dbReference>
<evidence type="ECO:0000313" key="11">
    <source>
        <dbReference type="Proteomes" id="UP000051295"/>
    </source>
</evidence>